<dbReference type="EMBL" id="LSSL01001951">
    <property type="protein sequence ID" value="OLY82063.1"/>
    <property type="molecule type" value="Genomic_DNA"/>
</dbReference>
<keyword evidence="3" id="KW-1185">Reference proteome</keyword>
<dbReference type="CDD" id="cd02440">
    <property type="entry name" value="AdoMet_MTases"/>
    <property type="match status" value="1"/>
</dbReference>
<sequence length="231" mass="25456">MSVDVENFLAEYKKDFYKDVKGSVLEIGPGYGTTLKHLNSEKISKLVLLEPNKEFLEQLKKTASELGYDEEVQSSTEKSNPDSSLKHGNKATIIVNDSLVSQNSIPKALTDNGPYDSIISSLVLCSVDDVDSAVNCIAGLLKPGGKFYFIEHKAVPYSLSLNTLLINVMQRLVTPFWSLVSGNCHLDRKTVDIIKKSPAWESVEIINSDVIVNNLMGRLAPMTFGIATKKM</sequence>
<keyword evidence="2" id="KW-0808">Transferase</keyword>
<dbReference type="Proteomes" id="UP000187455">
    <property type="component" value="Unassembled WGS sequence"/>
</dbReference>
<dbReference type="AlphaFoldDB" id="A0A1R0GYT7"/>
<proteinExistence type="predicted"/>
<dbReference type="Gene3D" id="3.40.50.150">
    <property type="entry name" value="Vaccinia Virus protein VP39"/>
    <property type="match status" value="1"/>
</dbReference>
<evidence type="ECO:0000313" key="3">
    <source>
        <dbReference type="Proteomes" id="UP000187455"/>
    </source>
</evidence>
<accession>A0A1R0GYT7</accession>
<feature type="region of interest" description="Disordered" evidence="1">
    <location>
        <begin position="67"/>
        <end position="87"/>
    </location>
</feature>
<dbReference type="OrthoDB" id="10254945at2759"/>
<dbReference type="SUPFAM" id="SSF53335">
    <property type="entry name" value="S-adenosyl-L-methionine-dependent methyltransferases"/>
    <property type="match status" value="1"/>
</dbReference>
<reference evidence="2 3" key="1">
    <citation type="journal article" date="2016" name="Mol. Biol. Evol.">
        <title>Genome-Wide Survey of Gut Fungi (Harpellales) Reveals the First Horizontally Transferred Ubiquitin Gene from a Mosquito Host.</title>
        <authorList>
            <person name="Wang Y."/>
            <person name="White M.M."/>
            <person name="Kvist S."/>
            <person name="Moncalvo J.M."/>
        </authorList>
    </citation>
    <scope>NUCLEOTIDE SEQUENCE [LARGE SCALE GENOMIC DNA]</scope>
    <source>
        <strain evidence="2 3">ALG-7-W6</strain>
    </source>
</reference>
<evidence type="ECO:0000256" key="1">
    <source>
        <dbReference type="SAM" id="MobiDB-lite"/>
    </source>
</evidence>
<dbReference type="PANTHER" id="PTHR45036:SF1">
    <property type="entry name" value="METHYLTRANSFERASE LIKE 7A"/>
    <property type="match status" value="1"/>
</dbReference>
<keyword evidence="2" id="KW-0489">Methyltransferase</keyword>
<gene>
    <name evidence="2" type="ORF">AYI68_g3825</name>
</gene>
<dbReference type="PANTHER" id="PTHR45036">
    <property type="entry name" value="METHYLTRANSFERASE LIKE 7B"/>
    <property type="match status" value="1"/>
</dbReference>
<dbReference type="STRING" id="133383.A0A1R0GYT7"/>
<name>A0A1R0GYT7_9FUNG</name>
<feature type="compositionally biased region" description="Polar residues" evidence="1">
    <location>
        <begin position="73"/>
        <end position="83"/>
    </location>
</feature>
<dbReference type="GO" id="GO:0032259">
    <property type="term" value="P:methylation"/>
    <property type="evidence" value="ECO:0007669"/>
    <property type="project" value="UniProtKB-KW"/>
</dbReference>
<comment type="caution">
    <text evidence="2">The sequence shown here is derived from an EMBL/GenBank/DDBJ whole genome shotgun (WGS) entry which is preliminary data.</text>
</comment>
<dbReference type="GO" id="GO:0008168">
    <property type="term" value="F:methyltransferase activity"/>
    <property type="evidence" value="ECO:0007669"/>
    <property type="project" value="UniProtKB-KW"/>
</dbReference>
<organism evidence="2 3">
    <name type="scientific">Smittium mucronatum</name>
    <dbReference type="NCBI Taxonomy" id="133383"/>
    <lineage>
        <taxon>Eukaryota</taxon>
        <taxon>Fungi</taxon>
        <taxon>Fungi incertae sedis</taxon>
        <taxon>Zoopagomycota</taxon>
        <taxon>Kickxellomycotina</taxon>
        <taxon>Harpellomycetes</taxon>
        <taxon>Harpellales</taxon>
        <taxon>Legeriomycetaceae</taxon>
        <taxon>Smittium</taxon>
    </lineage>
</organism>
<protein>
    <submittedName>
        <fullName evidence="2">Methyltransferase OMS1, mitochondrial</fullName>
    </submittedName>
</protein>
<dbReference type="Pfam" id="PF13489">
    <property type="entry name" value="Methyltransf_23"/>
    <property type="match status" value="1"/>
</dbReference>
<evidence type="ECO:0000313" key="2">
    <source>
        <dbReference type="EMBL" id="OLY82063.1"/>
    </source>
</evidence>
<dbReference type="InterPro" id="IPR029063">
    <property type="entry name" value="SAM-dependent_MTases_sf"/>
</dbReference>
<dbReference type="InterPro" id="IPR052356">
    <property type="entry name" value="Thiol_S-MT"/>
</dbReference>